<dbReference type="SUPFAM" id="SSF102215">
    <property type="entry name" value="Creatininase"/>
    <property type="match status" value="1"/>
</dbReference>
<organism evidence="6 7">
    <name type="scientific">Nonomuraea longicatena</name>
    <dbReference type="NCBI Taxonomy" id="83682"/>
    <lineage>
        <taxon>Bacteria</taxon>
        <taxon>Bacillati</taxon>
        <taxon>Actinomycetota</taxon>
        <taxon>Actinomycetes</taxon>
        <taxon>Streptosporangiales</taxon>
        <taxon>Streptosporangiaceae</taxon>
        <taxon>Nonomuraea</taxon>
    </lineage>
</organism>
<evidence type="ECO:0000256" key="2">
    <source>
        <dbReference type="ARBA" id="ARBA00022723"/>
    </source>
</evidence>
<evidence type="ECO:0000256" key="1">
    <source>
        <dbReference type="ARBA" id="ARBA00001947"/>
    </source>
</evidence>
<dbReference type="Proteomes" id="UP001501578">
    <property type="component" value="Unassembled WGS sequence"/>
</dbReference>
<keyword evidence="4" id="KW-0862">Zinc</keyword>
<gene>
    <name evidence="6" type="ORF">GCM10009560_24990</name>
</gene>
<comment type="similarity">
    <text evidence="5">Belongs to the creatininase superfamily.</text>
</comment>
<protein>
    <submittedName>
        <fullName evidence="6">Creatininase family protein</fullName>
    </submittedName>
</protein>
<evidence type="ECO:0000256" key="4">
    <source>
        <dbReference type="ARBA" id="ARBA00022833"/>
    </source>
</evidence>
<dbReference type="Gene3D" id="3.40.50.10310">
    <property type="entry name" value="Creatininase"/>
    <property type="match status" value="1"/>
</dbReference>
<evidence type="ECO:0000313" key="7">
    <source>
        <dbReference type="Proteomes" id="UP001501578"/>
    </source>
</evidence>
<sequence>MNELARMTAPEAADAVAAATVALLPIGATEQHGNHLTLETDYAIADAFARRLAADLGAAAVLCPGLPYGLSEHHLGFPGTLTLRAQTLLGVLRDVAESLAGAGVRRVLVVNGHGGNVDAVRLAARDLRRDHGVVMAHLMWAGLAADVIGGLMTGERYGHACEGETSVAMVLAPHLVRPERIGTATVPLPVLPHAAPATPHVDLPLAYHLLSDTGGLGDPSRASRELGEKIVDTAYGRALEFARAFAAEPRESTCASW</sequence>
<evidence type="ECO:0000313" key="6">
    <source>
        <dbReference type="EMBL" id="GAA0924388.1"/>
    </source>
</evidence>
<evidence type="ECO:0000256" key="3">
    <source>
        <dbReference type="ARBA" id="ARBA00022801"/>
    </source>
</evidence>
<keyword evidence="3" id="KW-0378">Hydrolase</keyword>
<evidence type="ECO:0000256" key="5">
    <source>
        <dbReference type="ARBA" id="ARBA00024029"/>
    </source>
</evidence>
<accession>A0ABN1P8P7</accession>
<proteinExistence type="inferred from homology"/>
<comment type="caution">
    <text evidence="6">The sequence shown here is derived from an EMBL/GenBank/DDBJ whole genome shotgun (WGS) entry which is preliminary data.</text>
</comment>
<keyword evidence="2" id="KW-0479">Metal-binding</keyword>
<name>A0ABN1P8P7_9ACTN</name>
<dbReference type="PANTHER" id="PTHR35005:SF1">
    <property type="entry name" value="2-AMINO-5-FORMYLAMINO-6-RIBOSYLAMINOPYRIMIDIN-4(3H)-ONE 5'-MONOPHOSPHATE DEFORMYLASE"/>
    <property type="match status" value="1"/>
</dbReference>
<comment type="cofactor">
    <cofactor evidence="1">
        <name>Zn(2+)</name>
        <dbReference type="ChEBI" id="CHEBI:29105"/>
    </cofactor>
</comment>
<dbReference type="EMBL" id="BAAAHQ010000010">
    <property type="protein sequence ID" value="GAA0924388.1"/>
    <property type="molecule type" value="Genomic_DNA"/>
</dbReference>
<reference evidence="6 7" key="1">
    <citation type="journal article" date="2019" name="Int. J. Syst. Evol. Microbiol.">
        <title>The Global Catalogue of Microorganisms (GCM) 10K type strain sequencing project: providing services to taxonomists for standard genome sequencing and annotation.</title>
        <authorList>
            <consortium name="The Broad Institute Genomics Platform"/>
            <consortium name="The Broad Institute Genome Sequencing Center for Infectious Disease"/>
            <person name="Wu L."/>
            <person name="Ma J."/>
        </authorList>
    </citation>
    <scope>NUCLEOTIDE SEQUENCE [LARGE SCALE GENOMIC DNA]</scope>
    <source>
        <strain evidence="6 7">JCM 11136</strain>
    </source>
</reference>
<dbReference type="InterPro" id="IPR003785">
    <property type="entry name" value="Creatininase/forma_Hydrolase"/>
</dbReference>
<dbReference type="RefSeq" id="WP_343949958.1">
    <property type="nucleotide sequence ID" value="NZ_BAAAHQ010000010.1"/>
</dbReference>
<dbReference type="InterPro" id="IPR024087">
    <property type="entry name" value="Creatininase-like_sf"/>
</dbReference>
<dbReference type="PANTHER" id="PTHR35005">
    <property type="entry name" value="3-DEHYDRO-SCYLLO-INOSOSE HYDROLASE"/>
    <property type="match status" value="1"/>
</dbReference>
<keyword evidence="7" id="KW-1185">Reference proteome</keyword>
<dbReference type="Pfam" id="PF02633">
    <property type="entry name" value="Creatininase"/>
    <property type="match status" value="1"/>
</dbReference>